<feature type="chain" id="PRO_5045477078" evidence="1">
    <location>
        <begin position="23"/>
        <end position="75"/>
    </location>
</feature>
<dbReference type="Proteomes" id="UP001281761">
    <property type="component" value="Unassembled WGS sequence"/>
</dbReference>
<dbReference type="EMBL" id="JARBJD010000395">
    <property type="protein sequence ID" value="KAK2942611.1"/>
    <property type="molecule type" value="Genomic_DNA"/>
</dbReference>
<evidence type="ECO:0000313" key="2">
    <source>
        <dbReference type="EMBL" id="KAK2942611.1"/>
    </source>
</evidence>
<comment type="caution">
    <text evidence="2">The sequence shown here is derived from an EMBL/GenBank/DDBJ whole genome shotgun (WGS) entry which is preliminary data.</text>
</comment>
<proteinExistence type="predicted"/>
<name>A0ABQ9WW05_9EUKA</name>
<protein>
    <submittedName>
        <fullName evidence="2">Uncharacterized protein</fullName>
    </submittedName>
</protein>
<keyword evidence="3" id="KW-1185">Reference proteome</keyword>
<evidence type="ECO:0000313" key="3">
    <source>
        <dbReference type="Proteomes" id="UP001281761"/>
    </source>
</evidence>
<reference evidence="2 3" key="1">
    <citation type="journal article" date="2022" name="bioRxiv">
        <title>Genomics of Preaxostyla Flagellates Illuminates Evolutionary Transitions and the Path Towards Mitochondrial Loss.</title>
        <authorList>
            <person name="Novak L.V.F."/>
            <person name="Treitli S.C."/>
            <person name="Pyrih J."/>
            <person name="Halakuc P."/>
            <person name="Pipaliya S.V."/>
            <person name="Vacek V."/>
            <person name="Brzon O."/>
            <person name="Soukal P."/>
            <person name="Eme L."/>
            <person name="Dacks J.B."/>
            <person name="Karnkowska A."/>
            <person name="Elias M."/>
            <person name="Hampl V."/>
        </authorList>
    </citation>
    <scope>NUCLEOTIDE SEQUENCE [LARGE SCALE GENOMIC DNA]</scope>
    <source>
        <strain evidence="2">NAU3</strain>
        <tissue evidence="2">Gut</tissue>
    </source>
</reference>
<accession>A0ABQ9WW05</accession>
<gene>
    <name evidence="2" type="ORF">BLNAU_22462</name>
</gene>
<keyword evidence="1" id="KW-0732">Signal</keyword>
<feature type="signal peptide" evidence="1">
    <location>
        <begin position="1"/>
        <end position="22"/>
    </location>
</feature>
<sequence>MKRTDFIAVWLFVIVIPYHNCGDRICRSGDILTLSLNVEAASRMTPTRFCGLSSDVGNAVIAAADEQILDCLKSS</sequence>
<evidence type="ECO:0000256" key="1">
    <source>
        <dbReference type="SAM" id="SignalP"/>
    </source>
</evidence>
<organism evidence="2 3">
    <name type="scientific">Blattamonas nauphoetae</name>
    <dbReference type="NCBI Taxonomy" id="2049346"/>
    <lineage>
        <taxon>Eukaryota</taxon>
        <taxon>Metamonada</taxon>
        <taxon>Preaxostyla</taxon>
        <taxon>Oxymonadida</taxon>
        <taxon>Blattamonas</taxon>
    </lineage>
</organism>